<dbReference type="InterPro" id="IPR007144">
    <property type="entry name" value="SSU_processome_Utp11"/>
</dbReference>
<dbReference type="EMBL" id="JABAHT010000845">
    <property type="protein sequence ID" value="KAF4651494.1"/>
    <property type="molecule type" value="Genomic_DNA"/>
</dbReference>
<evidence type="ECO:0000313" key="3">
    <source>
        <dbReference type="Proteomes" id="UP000570595"/>
    </source>
</evidence>
<accession>A0A7J6KX77</accession>
<organism evidence="2 3">
    <name type="scientific">Perkinsus olseni</name>
    <name type="common">Perkinsus atlanticus</name>
    <dbReference type="NCBI Taxonomy" id="32597"/>
    <lineage>
        <taxon>Eukaryota</taxon>
        <taxon>Sar</taxon>
        <taxon>Alveolata</taxon>
        <taxon>Perkinsozoa</taxon>
        <taxon>Perkinsea</taxon>
        <taxon>Perkinsida</taxon>
        <taxon>Perkinsidae</taxon>
        <taxon>Perkinsus</taxon>
    </lineage>
</organism>
<dbReference type="Gene3D" id="3.40.50.150">
    <property type="entry name" value="Vaccinia Virus protein VP39"/>
    <property type="match status" value="1"/>
</dbReference>
<evidence type="ECO:0000259" key="1">
    <source>
        <dbReference type="Pfam" id="PF00155"/>
    </source>
</evidence>
<dbReference type="InterPro" id="IPR015421">
    <property type="entry name" value="PyrdxlP-dep_Trfase_major"/>
</dbReference>
<proteinExistence type="predicted"/>
<feature type="domain" description="Aminotransferase class I/classII large" evidence="1">
    <location>
        <begin position="836"/>
        <end position="1150"/>
    </location>
</feature>
<dbReference type="PANTHER" id="PTHR43799:SF1">
    <property type="entry name" value="ASPARTATE AMINOTRANSFERASE"/>
    <property type="match status" value="1"/>
</dbReference>
<comment type="caution">
    <text evidence="2">The sequence shown here is derived from an EMBL/GenBank/DDBJ whole genome shotgun (WGS) entry which is preliminary data.</text>
</comment>
<dbReference type="InterPro" id="IPR004839">
    <property type="entry name" value="Aminotransferase_I/II_large"/>
</dbReference>
<dbReference type="OrthoDB" id="2108at2759"/>
<reference evidence="2 3" key="1">
    <citation type="submission" date="2020-04" db="EMBL/GenBank/DDBJ databases">
        <title>Perkinsus olseni comparative genomics.</title>
        <authorList>
            <person name="Bogema D.R."/>
        </authorList>
    </citation>
    <scope>NUCLEOTIDE SEQUENCE [LARGE SCALE GENOMIC DNA]</scope>
    <source>
        <strain evidence="2">ATCC PRA-179</strain>
    </source>
</reference>
<dbReference type="Pfam" id="PF03998">
    <property type="entry name" value="Utp11"/>
    <property type="match status" value="1"/>
</dbReference>
<gene>
    <name evidence="2" type="ORF">FOZ61_010417</name>
</gene>
<dbReference type="InterPro" id="IPR015424">
    <property type="entry name" value="PyrdxlP-dep_Trfase"/>
</dbReference>
<dbReference type="SUPFAM" id="SSF53335">
    <property type="entry name" value="S-adenosyl-L-methionine-dependent methyltransferases"/>
    <property type="match status" value="1"/>
</dbReference>
<dbReference type="Pfam" id="PF00155">
    <property type="entry name" value="Aminotran_1_2"/>
    <property type="match status" value="1"/>
</dbReference>
<evidence type="ECO:0000313" key="2">
    <source>
        <dbReference type="EMBL" id="KAF4651494.1"/>
    </source>
</evidence>
<dbReference type="CDD" id="cd00609">
    <property type="entry name" value="AAT_like"/>
    <property type="match status" value="1"/>
</dbReference>
<dbReference type="Proteomes" id="UP000570595">
    <property type="component" value="Unassembled WGS sequence"/>
</dbReference>
<dbReference type="InterPro" id="IPR029063">
    <property type="entry name" value="SAM-dependent_MTases_sf"/>
</dbReference>
<dbReference type="GO" id="GO:0030170">
    <property type="term" value="F:pyridoxal phosphate binding"/>
    <property type="evidence" value="ECO:0007669"/>
    <property type="project" value="InterPro"/>
</dbReference>
<dbReference type="InterPro" id="IPR019410">
    <property type="entry name" value="Methyltransf_16"/>
</dbReference>
<name>A0A7J6KX77_PEROL</name>
<protein>
    <recommendedName>
        <fullName evidence="1">Aminotransferase class I/classII large domain-containing protein</fullName>
    </recommendedName>
</protein>
<dbReference type="PANTHER" id="PTHR43799">
    <property type="entry name" value="AMINOTRANSFERASE, PUTATIVE-RELATED"/>
    <property type="match status" value="1"/>
</dbReference>
<dbReference type="Pfam" id="PF10294">
    <property type="entry name" value="Methyltransf_16"/>
    <property type="match status" value="1"/>
</dbReference>
<dbReference type="InterPro" id="IPR015422">
    <property type="entry name" value="PyrdxlP-dep_Trfase_small"/>
</dbReference>
<dbReference type="GO" id="GO:0006364">
    <property type="term" value="P:rRNA processing"/>
    <property type="evidence" value="ECO:0007669"/>
    <property type="project" value="InterPro"/>
</dbReference>
<sequence>MTAGSGALRHVVARRTHKERHQLASRQKLGLLEKHKDYSRRAKDYHKKEDQLNNLRQKAALRNKDEFYYRMTSSKQKQGDVIQSGAKLDRDQLKLVDTQDLRYVTSRRVIDEKKIEKMKKNLHLLDDFSGQHTIFVDSDDETEGKFDPAVYFDTDERLLGRASNRLTKEQLAKGGSRHIVKVRFRCSENTVVPVAASGIQGEASQQYSTLLSLQNRADKLKEVEAELELRKELERTAVGRSDWGFFECETTVEVDELSGCLAKVLVYQFGEVTRDRYVSICKPLEGADRTKFKCPMAKRMSPSEEVLTQYVLEHLPAEVQGRSTPFRLMELGAGLGIAGLAAAAAIPNGIDVLLTDGDDKVVKSLNRTIVRNRHLTESPASTTIRAEVLVWGREFDPRYRYFFHQIICADVVYSRETHYSLQETIKRLLAPGGECWLFASRRLGSLEAFVDVCRSTADFEVVEVSADFRCQNPAMRELRAMRCSPVMVRIVKGSSVQDRSGNLYDDVVALRAGNLAAVCARDILRHKRASQLRSFLARRSRARALERGAVLEASRGSKGAAECKLELKDIDLERLSVRILSVPGGAVSVAWPSHLPGLSKAERFLIEWLCSRLGCDEFRGRSVLFSGPFRLAPFVLSESSGGARKVHVLPSAVEDAIALEKVCGQFRGAVKVKLSVRGKYDIVWSFDSEAARYVKRGGQLFLGRGDGEMTIGPPLGDWTSIDAVGMVVVCRGKRARVAAARRKGWASVVEDVPEGVVIADEQKEEDVMALHKIASAESVISETTATSSEELTPTAAAAAAAKGPSKWDLKTQTPHGGQEWSEISNLVEDFSVTTNGLGPVPEALEAAKEALLTIEHYPPSDFEPAITDLAKFLSPDNWSDTRSRLLLGNGASEMIDMISRLAPKGPWRPGPFATQYQEYRRSAKNAGRIELDWSDVDGGVKLSSIVNPCNPTGDYMHVEEIKEYILKMCDDNSWVVVDESMQPWAGPHWREDSLTSQKEFIQDMQRKRGISIYVIHSWTKIWACPGIRLGSVVCPTAEDASAIKKMQVPWSVNVMALHYLAGCCKADEYMEKTWKLTVEWRAFITEGLQHLNFPGMYGEAWSSWIWIDTGSEDLAEVIVDECKAAGVPIRWGKFGYCMPTYIRLGVRKPSSAKVLINTINRVVGDYRASH</sequence>
<dbReference type="SUPFAM" id="SSF53383">
    <property type="entry name" value="PLP-dependent transferases"/>
    <property type="match status" value="1"/>
</dbReference>
<dbReference type="Gene3D" id="3.40.640.10">
    <property type="entry name" value="Type I PLP-dependent aspartate aminotransferase-like (Major domain)"/>
    <property type="match status" value="1"/>
</dbReference>
<dbReference type="Gene3D" id="3.90.1150.10">
    <property type="entry name" value="Aspartate Aminotransferase, domain 1"/>
    <property type="match status" value="1"/>
</dbReference>
<dbReference type="GO" id="GO:0032040">
    <property type="term" value="C:small-subunit processome"/>
    <property type="evidence" value="ECO:0007669"/>
    <property type="project" value="InterPro"/>
</dbReference>
<dbReference type="AlphaFoldDB" id="A0A7J6KX77"/>